<name>A0A1B0G516_GLOMM</name>
<accession>A0A1B0G516</accession>
<evidence type="ECO:0000313" key="2">
    <source>
        <dbReference type="Proteomes" id="UP000092444"/>
    </source>
</evidence>
<evidence type="ECO:0000313" key="1">
    <source>
        <dbReference type="EnsemblMetazoa" id="GMOY008412-PA"/>
    </source>
</evidence>
<dbReference type="EnsemblMetazoa" id="GMOY008412-RA">
    <property type="protein sequence ID" value="GMOY008412-PA"/>
    <property type="gene ID" value="GMOY008412"/>
</dbReference>
<dbReference type="Proteomes" id="UP000092444">
    <property type="component" value="Unassembled WGS sequence"/>
</dbReference>
<organism evidence="1 2">
    <name type="scientific">Glossina morsitans morsitans</name>
    <name type="common">Savannah tsetse fly</name>
    <dbReference type="NCBI Taxonomy" id="37546"/>
    <lineage>
        <taxon>Eukaryota</taxon>
        <taxon>Metazoa</taxon>
        <taxon>Ecdysozoa</taxon>
        <taxon>Arthropoda</taxon>
        <taxon>Hexapoda</taxon>
        <taxon>Insecta</taxon>
        <taxon>Pterygota</taxon>
        <taxon>Neoptera</taxon>
        <taxon>Endopterygota</taxon>
        <taxon>Diptera</taxon>
        <taxon>Brachycera</taxon>
        <taxon>Muscomorpha</taxon>
        <taxon>Hippoboscoidea</taxon>
        <taxon>Glossinidae</taxon>
        <taxon>Glossina</taxon>
    </lineage>
</organism>
<dbReference type="EMBL" id="CCAG010018074">
    <property type="status" value="NOT_ANNOTATED_CDS"/>
    <property type="molecule type" value="Genomic_DNA"/>
</dbReference>
<reference evidence="1" key="1">
    <citation type="submission" date="2020-05" db="UniProtKB">
        <authorList>
            <consortium name="EnsemblMetazoa"/>
        </authorList>
    </citation>
    <scope>IDENTIFICATION</scope>
    <source>
        <strain evidence="1">Yale</strain>
    </source>
</reference>
<dbReference type="VEuPathDB" id="VectorBase:GMOY008412"/>
<keyword evidence="2" id="KW-1185">Reference proteome</keyword>
<protein>
    <submittedName>
        <fullName evidence="1">Uncharacterized protein</fullName>
    </submittedName>
</protein>
<dbReference type="AlphaFoldDB" id="A0A1B0G516"/>
<sequence length="60" mass="7032">MNGMNRPIIKPPRRLWPLNQAGISIRPIRLLHPLQIGPTQQTTQITLTRNMLVVQHRDDW</sequence>
<proteinExistence type="predicted"/>